<dbReference type="InterPro" id="IPR042618">
    <property type="entry name" value="IQCG"/>
</dbReference>
<reference evidence="7" key="1">
    <citation type="submission" date="2022-05" db="EMBL/GenBank/DDBJ databases">
        <authorList>
            <person name="Okamura Y."/>
        </authorList>
    </citation>
    <scope>NUCLEOTIDE SEQUENCE</scope>
</reference>
<protein>
    <recommendedName>
        <fullName evidence="9">Dynein regulatory complex protein 9</fullName>
    </recommendedName>
</protein>
<keyword evidence="8" id="KW-1185">Reference proteome</keyword>
<dbReference type="PANTHER" id="PTHR14871:SF1">
    <property type="entry name" value="DYNEIN REGULATORY COMPLEX PROTEIN 9"/>
    <property type="match status" value="1"/>
</dbReference>
<feature type="coiled-coil region" evidence="6">
    <location>
        <begin position="190"/>
        <end position="242"/>
    </location>
</feature>
<accession>A0A9P0TIW5</accession>
<dbReference type="CDD" id="cd23766">
    <property type="entry name" value="IQCG"/>
    <property type="match status" value="1"/>
</dbReference>
<evidence type="ECO:0000313" key="8">
    <source>
        <dbReference type="Proteomes" id="UP001152562"/>
    </source>
</evidence>
<evidence type="ECO:0000256" key="6">
    <source>
        <dbReference type="SAM" id="Coils"/>
    </source>
</evidence>
<organism evidence="7 8">
    <name type="scientific">Pieris brassicae</name>
    <name type="common">White butterfly</name>
    <name type="synonym">Large white butterfly</name>
    <dbReference type="NCBI Taxonomy" id="7116"/>
    <lineage>
        <taxon>Eukaryota</taxon>
        <taxon>Metazoa</taxon>
        <taxon>Ecdysozoa</taxon>
        <taxon>Arthropoda</taxon>
        <taxon>Hexapoda</taxon>
        <taxon>Insecta</taxon>
        <taxon>Pterygota</taxon>
        <taxon>Neoptera</taxon>
        <taxon>Endopterygota</taxon>
        <taxon>Lepidoptera</taxon>
        <taxon>Glossata</taxon>
        <taxon>Ditrysia</taxon>
        <taxon>Papilionoidea</taxon>
        <taxon>Pieridae</taxon>
        <taxon>Pierinae</taxon>
        <taxon>Pieris</taxon>
    </lineage>
</organism>
<keyword evidence="6" id="KW-0175">Coiled coil</keyword>
<evidence type="ECO:0000256" key="2">
    <source>
        <dbReference type="ARBA" id="ARBA00004316"/>
    </source>
</evidence>
<evidence type="ECO:0000313" key="7">
    <source>
        <dbReference type="EMBL" id="CAH4030768.1"/>
    </source>
</evidence>
<keyword evidence="3" id="KW-0963">Cytoplasm</keyword>
<dbReference type="GO" id="GO:0031514">
    <property type="term" value="C:motile cilium"/>
    <property type="evidence" value="ECO:0007669"/>
    <property type="project" value="TreeGrafter"/>
</dbReference>
<dbReference type="GO" id="GO:0044782">
    <property type="term" value="P:cilium organization"/>
    <property type="evidence" value="ECO:0007669"/>
    <property type="project" value="TreeGrafter"/>
</dbReference>
<gene>
    <name evidence="7" type="ORF">PIBRA_LOCUS7377</name>
</gene>
<evidence type="ECO:0008006" key="9">
    <source>
        <dbReference type="Google" id="ProtNLM"/>
    </source>
</evidence>
<dbReference type="PROSITE" id="PS50096">
    <property type="entry name" value="IQ"/>
    <property type="match status" value="1"/>
</dbReference>
<evidence type="ECO:0000256" key="4">
    <source>
        <dbReference type="ARBA" id="ARBA00023212"/>
    </source>
</evidence>
<keyword evidence="5" id="KW-0966">Cell projection</keyword>
<name>A0A9P0TIW5_PIEBR</name>
<evidence type="ECO:0000256" key="3">
    <source>
        <dbReference type="ARBA" id="ARBA00022490"/>
    </source>
</evidence>
<keyword evidence="4" id="KW-0206">Cytoskeleton</keyword>
<comment type="subcellular location">
    <subcellularLocation>
        <location evidence="2">Cell projection</location>
    </subcellularLocation>
    <subcellularLocation>
        <location evidence="1">Cytoplasm</location>
        <location evidence="1">Cytoskeleton</location>
    </subcellularLocation>
</comment>
<dbReference type="AlphaFoldDB" id="A0A9P0TIW5"/>
<evidence type="ECO:0000256" key="5">
    <source>
        <dbReference type="ARBA" id="ARBA00023273"/>
    </source>
</evidence>
<sequence length="309" mass="36859">MVDHKIAEIDVILFVINLETANLQIQLVDSCAKYNELYYATCSKKKSHQQNKLTRERYLLKDVFRRTLLELINDQDWSVLQNAITILQRTSLHQTQLRKRHEQLKSSLEAITIQLMKSRQESEAKLRHCELNIALLKDIIKDTVMNTTMRLNYVDKWLLARAESVDLEHREKIHLPPSTDCEKRIHQQVIKIYELQIKERQESLENWKCRYMKDIVDINERLKIKSKNLKEAVDRRTELQELYDLHAGEMRAWLSFKQDRSARLAREERSRLAATRIQAWWRGVMVRRCIGVFKQLKNAKKPQTKVKKK</sequence>
<dbReference type="GO" id="GO:0005737">
    <property type="term" value="C:cytoplasm"/>
    <property type="evidence" value="ECO:0007669"/>
    <property type="project" value="TreeGrafter"/>
</dbReference>
<dbReference type="Proteomes" id="UP001152562">
    <property type="component" value="Unassembled WGS sequence"/>
</dbReference>
<proteinExistence type="predicted"/>
<dbReference type="EMBL" id="CALOZG010000011">
    <property type="protein sequence ID" value="CAH4030768.1"/>
    <property type="molecule type" value="Genomic_DNA"/>
</dbReference>
<evidence type="ECO:0000256" key="1">
    <source>
        <dbReference type="ARBA" id="ARBA00004245"/>
    </source>
</evidence>
<dbReference type="PANTHER" id="PTHR14871">
    <property type="entry name" value="DYNEIN REGULATORY COMPLEX PROTEIN 9"/>
    <property type="match status" value="1"/>
</dbReference>
<comment type="caution">
    <text evidence="7">The sequence shown here is derived from an EMBL/GenBank/DDBJ whole genome shotgun (WGS) entry which is preliminary data.</text>
</comment>
<dbReference type="GO" id="GO:0005856">
    <property type="term" value="C:cytoskeleton"/>
    <property type="evidence" value="ECO:0007669"/>
    <property type="project" value="UniProtKB-SubCell"/>
</dbReference>